<dbReference type="Proteomes" id="UP000291866">
    <property type="component" value="Unassembled WGS sequence"/>
</dbReference>
<organism evidence="1 2">
    <name type="scientific">Rhizobium leguminosarum bv. viciae</name>
    <dbReference type="NCBI Taxonomy" id="387"/>
    <lineage>
        <taxon>Bacteria</taxon>
        <taxon>Pseudomonadati</taxon>
        <taxon>Pseudomonadota</taxon>
        <taxon>Alphaproteobacteria</taxon>
        <taxon>Hyphomicrobiales</taxon>
        <taxon>Rhizobiaceae</taxon>
        <taxon>Rhizobium/Agrobacterium group</taxon>
        <taxon>Rhizobium</taxon>
    </lineage>
</organism>
<accession>A0A8G2J0J6</accession>
<evidence type="ECO:0000313" key="2">
    <source>
        <dbReference type="Proteomes" id="UP000291866"/>
    </source>
</evidence>
<dbReference type="AlphaFoldDB" id="A0A8G2J0J6"/>
<gene>
    <name evidence="1" type="ORF">E0H31_16730</name>
</gene>
<reference evidence="1 2" key="1">
    <citation type="submission" date="2019-02" db="EMBL/GenBank/DDBJ databases">
        <title>The competitiveness to form nodules shapes the capacities of Rhizobium leguminosarum sv viciae communities to promote symbiosis with specific hosts.</title>
        <authorList>
            <person name="Boivin S."/>
            <person name="Lepetit M."/>
        </authorList>
    </citation>
    <scope>NUCLEOTIDE SEQUENCE [LARGE SCALE GENOMIC DNA]</scope>
    <source>
        <strain evidence="1 2">SPF4F3</strain>
    </source>
</reference>
<proteinExistence type="predicted"/>
<evidence type="ECO:0000313" key="1">
    <source>
        <dbReference type="EMBL" id="TBX92362.1"/>
    </source>
</evidence>
<feature type="non-terminal residue" evidence="1">
    <location>
        <position position="1"/>
    </location>
</feature>
<comment type="caution">
    <text evidence="1">The sequence shown here is derived from an EMBL/GenBank/DDBJ whole genome shotgun (WGS) entry which is preliminary data.</text>
</comment>
<sequence>EGIVRWSFTEVLEAGLQTFKAPNSEELMSAASQVAH</sequence>
<name>A0A8G2J0J6_RHILV</name>
<dbReference type="EMBL" id="SJLU01000008">
    <property type="protein sequence ID" value="TBX92362.1"/>
    <property type="molecule type" value="Genomic_DNA"/>
</dbReference>
<protein>
    <submittedName>
        <fullName evidence="1">AhpC/TSA family protein</fullName>
    </submittedName>
</protein>